<dbReference type="Proteomes" id="UP000814128">
    <property type="component" value="Unassembled WGS sequence"/>
</dbReference>
<evidence type="ECO:0000313" key="2">
    <source>
        <dbReference type="Proteomes" id="UP000814128"/>
    </source>
</evidence>
<gene>
    <name evidence="1" type="ORF">K488DRAFT_81608</name>
</gene>
<proteinExistence type="predicted"/>
<accession>A0ACB8QZ73</accession>
<organism evidence="1 2">
    <name type="scientific">Vararia minispora EC-137</name>
    <dbReference type="NCBI Taxonomy" id="1314806"/>
    <lineage>
        <taxon>Eukaryota</taxon>
        <taxon>Fungi</taxon>
        <taxon>Dikarya</taxon>
        <taxon>Basidiomycota</taxon>
        <taxon>Agaricomycotina</taxon>
        <taxon>Agaricomycetes</taxon>
        <taxon>Russulales</taxon>
        <taxon>Lachnocladiaceae</taxon>
        <taxon>Vararia</taxon>
    </lineage>
</organism>
<sequence>MALTSLDQRVQRLQGALADVLACVRSDRLKLERSQADFDTEKSVFERRKQAFDTDKATLEQDRAALERERALVDGQKGVLEQERKQLACTLRGALERQQDRAQAGEDVDRAIEVLVRAREREVHAQKELENTVEGLGRLAQMEISECAEEAGYEPSLPATPVQGCTTPLYAPRPSLIPRPWSSRATEAVPRQAPVQVHFILHPEKEGHNLPAPPAMMSTSVPMDTEAAPAPGSEVVGLDMYVGASGAIDAAGAVDATPSSVSDTLVGSPIARTVYAQEDRSESPASQETVRLALQPAEEPLSAPHIASPPTVPSMDVGENEVVWDAPFIPHEGRSPPALRPWTPRPFALEYESGIEHAQEVSAEVEHNPLAPADAAHVTSDAASDTSSTLSYLTSVEEYSSPLRSRGPSEQTSREDEDVQRRSLRRVRNFSRRSSSSPSPLSDRWSGSESNEVEVHRDIALRSDDVPQETVHEEVGAWERPELEPHDSERTLVAAGASDKTLRDLEAFLAALERAYPLPEQLSVDIYNSSVREPSPIANVGIATCSISAADVAKPLSAHPYLCARILTDPEDALEMHEVRLLRLKDVLERLKGEKVDEREREGLESRVRKELGFLASWRGMIERTAVRMHGDALKL</sequence>
<dbReference type="EMBL" id="MU273467">
    <property type="protein sequence ID" value="KAI0036863.1"/>
    <property type="molecule type" value="Genomic_DNA"/>
</dbReference>
<protein>
    <submittedName>
        <fullName evidence="1">Uncharacterized protein</fullName>
    </submittedName>
</protein>
<keyword evidence="2" id="KW-1185">Reference proteome</keyword>
<name>A0ACB8QZ73_9AGAM</name>
<reference evidence="1" key="2">
    <citation type="journal article" date="2022" name="New Phytol.">
        <title>Evolutionary transition to the ectomycorrhizal habit in the genomes of a hyperdiverse lineage of mushroom-forming fungi.</title>
        <authorList>
            <person name="Looney B."/>
            <person name="Miyauchi S."/>
            <person name="Morin E."/>
            <person name="Drula E."/>
            <person name="Courty P.E."/>
            <person name="Kohler A."/>
            <person name="Kuo A."/>
            <person name="LaButti K."/>
            <person name="Pangilinan J."/>
            <person name="Lipzen A."/>
            <person name="Riley R."/>
            <person name="Andreopoulos W."/>
            <person name="He G."/>
            <person name="Johnson J."/>
            <person name="Nolan M."/>
            <person name="Tritt A."/>
            <person name="Barry K.W."/>
            <person name="Grigoriev I.V."/>
            <person name="Nagy L.G."/>
            <person name="Hibbett D."/>
            <person name="Henrissat B."/>
            <person name="Matheny P.B."/>
            <person name="Labbe J."/>
            <person name="Martin F.M."/>
        </authorList>
    </citation>
    <scope>NUCLEOTIDE SEQUENCE</scope>
    <source>
        <strain evidence="1">EC-137</strain>
    </source>
</reference>
<reference evidence="1" key="1">
    <citation type="submission" date="2021-02" db="EMBL/GenBank/DDBJ databases">
        <authorList>
            <consortium name="DOE Joint Genome Institute"/>
            <person name="Ahrendt S."/>
            <person name="Looney B.P."/>
            <person name="Miyauchi S."/>
            <person name="Morin E."/>
            <person name="Drula E."/>
            <person name="Courty P.E."/>
            <person name="Chicoki N."/>
            <person name="Fauchery L."/>
            <person name="Kohler A."/>
            <person name="Kuo A."/>
            <person name="Labutti K."/>
            <person name="Pangilinan J."/>
            <person name="Lipzen A."/>
            <person name="Riley R."/>
            <person name="Andreopoulos W."/>
            <person name="He G."/>
            <person name="Johnson J."/>
            <person name="Barry K.W."/>
            <person name="Grigoriev I.V."/>
            <person name="Nagy L."/>
            <person name="Hibbett D."/>
            <person name="Henrissat B."/>
            <person name="Matheny P.B."/>
            <person name="Labbe J."/>
            <person name="Martin F."/>
        </authorList>
    </citation>
    <scope>NUCLEOTIDE SEQUENCE</scope>
    <source>
        <strain evidence="1">EC-137</strain>
    </source>
</reference>
<comment type="caution">
    <text evidence="1">The sequence shown here is derived from an EMBL/GenBank/DDBJ whole genome shotgun (WGS) entry which is preliminary data.</text>
</comment>
<evidence type="ECO:0000313" key="1">
    <source>
        <dbReference type="EMBL" id="KAI0036863.1"/>
    </source>
</evidence>